<dbReference type="InterPro" id="IPR020843">
    <property type="entry name" value="ER"/>
</dbReference>
<dbReference type="SUPFAM" id="SSF50129">
    <property type="entry name" value="GroES-like"/>
    <property type="match status" value="1"/>
</dbReference>
<dbReference type="Pfam" id="PF00107">
    <property type="entry name" value="ADH_zinc_N"/>
    <property type="match status" value="1"/>
</dbReference>
<dbReference type="PANTHER" id="PTHR48106">
    <property type="entry name" value="QUINONE OXIDOREDUCTASE PIG3-RELATED"/>
    <property type="match status" value="1"/>
</dbReference>
<evidence type="ECO:0000313" key="4">
    <source>
        <dbReference type="EMBL" id="MBP0437715.1"/>
    </source>
</evidence>
<dbReference type="EMBL" id="JAGIYY010000001">
    <property type="protein sequence ID" value="MBP0437715.1"/>
    <property type="molecule type" value="Genomic_DNA"/>
</dbReference>
<protein>
    <submittedName>
        <fullName evidence="4">NAD(P)H-quinone oxidoreductase</fullName>
    </submittedName>
</protein>
<organism evidence="4 5">
    <name type="scientific">Tianweitania sediminis</name>
    <dbReference type="NCBI Taxonomy" id="1502156"/>
    <lineage>
        <taxon>Bacteria</taxon>
        <taxon>Pseudomonadati</taxon>
        <taxon>Pseudomonadota</taxon>
        <taxon>Alphaproteobacteria</taxon>
        <taxon>Hyphomicrobiales</taxon>
        <taxon>Phyllobacteriaceae</taxon>
        <taxon>Tianweitania</taxon>
    </lineage>
</organism>
<evidence type="ECO:0000313" key="5">
    <source>
        <dbReference type="Proteomes" id="UP000666240"/>
    </source>
</evidence>
<dbReference type="GO" id="GO:0016651">
    <property type="term" value="F:oxidoreductase activity, acting on NAD(P)H"/>
    <property type="evidence" value="ECO:0007669"/>
    <property type="project" value="TreeGrafter"/>
</dbReference>
<evidence type="ECO:0000259" key="3">
    <source>
        <dbReference type="SMART" id="SM00829"/>
    </source>
</evidence>
<dbReference type="InterPro" id="IPR002347">
    <property type="entry name" value="SDR_fam"/>
</dbReference>
<name>A0A8J7UIE3_9HYPH</name>
<dbReference type="Gene3D" id="3.40.50.720">
    <property type="entry name" value="NAD(P)-binding Rossmann-like Domain"/>
    <property type="match status" value="1"/>
</dbReference>
<dbReference type="Gene3D" id="3.90.180.10">
    <property type="entry name" value="Medium-chain alcohol dehydrogenases, catalytic domain"/>
    <property type="match status" value="1"/>
</dbReference>
<dbReference type="AlphaFoldDB" id="A0A8J7UIE3"/>
<feature type="domain" description="Enoyl reductase (ER)" evidence="3">
    <location>
        <begin position="14"/>
        <end position="327"/>
    </location>
</feature>
<dbReference type="PANTHER" id="PTHR48106:SF8">
    <property type="entry name" value="OS02G0805600 PROTEIN"/>
    <property type="match status" value="1"/>
</dbReference>
<sequence>MTATMKHVVLKAPGPATNMYVAEGPRPQPGPGEVLIKVRAAGVNRPDISQRLGNYPPPAGVTEIMGLEVAGEVEQVGDGVDAWQPGDKVCALVAGGGYAEYVAAPAPQVLRVPNGMDFTTAAAIPETYFTVWTNVFQSGALKPGESILVHGGASGIGTTAIRLAHALGSRVYATVSSGEKAAVCRSLGATEAIDYHQEKFADRILELTGGGGVDVILDMRGGPFFAENMRAIATRGRIVHIASLAGREVTLDIPTLMRKRVTVTGSTLRARSVEEKGEIACELRDRVWPLFDAGTIAPEIFRVMPMSEVIAAHELVESNTHIGKVVLAM</sequence>
<evidence type="ECO:0000256" key="1">
    <source>
        <dbReference type="ARBA" id="ARBA00022857"/>
    </source>
</evidence>
<dbReference type="InterPro" id="IPR013149">
    <property type="entry name" value="ADH-like_C"/>
</dbReference>
<dbReference type="SUPFAM" id="SSF51735">
    <property type="entry name" value="NAD(P)-binding Rossmann-fold domains"/>
    <property type="match status" value="1"/>
</dbReference>
<dbReference type="InterPro" id="IPR013154">
    <property type="entry name" value="ADH-like_N"/>
</dbReference>
<dbReference type="CDD" id="cd05276">
    <property type="entry name" value="p53_inducible_oxidoreductase"/>
    <property type="match status" value="1"/>
</dbReference>
<proteinExistence type="predicted"/>
<dbReference type="GO" id="GO:0070402">
    <property type="term" value="F:NADPH binding"/>
    <property type="evidence" value="ECO:0007669"/>
    <property type="project" value="TreeGrafter"/>
</dbReference>
<dbReference type="SMART" id="SM00829">
    <property type="entry name" value="PKS_ER"/>
    <property type="match status" value="1"/>
</dbReference>
<dbReference type="InterPro" id="IPR036291">
    <property type="entry name" value="NAD(P)-bd_dom_sf"/>
</dbReference>
<gene>
    <name evidence="4" type="ORF">J5Y06_03475</name>
</gene>
<dbReference type="Proteomes" id="UP000666240">
    <property type="component" value="Unassembled WGS sequence"/>
</dbReference>
<keyword evidence="1" id="KW-0521">NADP</keyword>
<comment type="caution">
    <text evidence="4">The sequence shown here is derived from an EMBL/GenBank/DDBJ whole genome shotgun (WGS) entry which is preliminary data.</text>
</comment>
<keyword evidence="2" id="KW-0560">Oxidoreductase</keyword>
<dbReference type="PRINTS" id="PR00081">
    <property type="entry name" value="GDHRDH"/>
</dbReference>
<dbReference type="NCBIfam" id="TIGR02824">
    <property type="entry name" value="quinone_pig3"/>
    <property type="match status" value="1"/>
</dbReference>
<evidence type="ECO:0000256" key="2">
    <source>
        <dbReference type="ARBA" id="ARBA00023002"/>
    </source>
</evidence>
<accession>A0A8J7UIE3</accession>
<keyword evidence="5" id="KW-1185">Reference proteome</keyword>
<dbReference type="InterPro" id="IPR014189">
    <property type="entry name" value="Quinone_OxRdtase_PIG3"/>
</dbReference>
<dbReference type="Pfam" id="PF08240">
    <property type="entry name" value="ADH_N"/>
    <property type="match status" value="1"/>
</dbReference>
<dbReference type="InterPro" id="IPR011032">
    <property type="entry name" value="GroES-like_sf"/>
</dbReference>
<reference evidence="4" key="1">
    <citation type="submission" date="2021-03" db="EMBL/GenBank/DDBJ databases">
        <title>Genome sequencing and assembly of Tianweitania sediminis.</title>
        <authorList>
            <person name="Chhetri G."/>
        </authorList>
    </citation>
    <scope>NUCLEOTIDE SEQUENCE</scope>
    <source>
        <strain evidence="4">Z8</strain>
    </source>
</reference>